<dbReference type="SFLD" id="SFLDS00005">
    <property type="entry name" value="Isoprenoid_Synthase_Type_I"/>
    <property type="match status" value="1"/>
</dbReference>
<keyword evidence="5 6" id="KW-0456">Lyase</keyword>
<gene>
    <name evidence="7" type="ORF">MVEN_01427500</name>
</gene>
<dbReference type="OrthoDB" id="6486656at2759"/>
<dbReference type="SUPFAM" id="SSF48576">
    <property type="entry name" value="Terpenoid synthases"/>
    <property type="match status" value="1"/>
</dbReference>
<evidence type="ECO:0000256" key="6">
    <source>
        <dbReference type="RuleBase" id="RU366034"/>
    </source>
</evidence>
<evidence type="ECO:0000313" key="7">
    <source>
        <dbReference type="EMBL" id="KAF7349057.1"/>
    </source>
</evidence>
<evidence type="ECO:0000313" key="8">
    <source>
        <dbReference type="Proteomes" id="UP000620124"/>
    </source>
</evidence>
<keyword evidence="4 6" id="KW-0460">Magnesium</keyword>
<dbReference type="Gene3D" id="1.10.600.10">
    <property type="entry name" value="Farnesyl Diphosphate Synthase"/>
    <property type="match status" value="1"/>
</dbReference>
<dbReference type="Pfam" id="PF19086">
    <property type="entry name" value="Terpene_syn_C_2"/>
    <property type="match status" value="1"/>
</dbReference>
<comment type="caution">
    <text evidence="7">The sequence shown here is derived from an EMBL/GenBank/DDBJ whole genome shotgun (WGS) entry which is preliminary data.</text>
</comment>
<reference evidence="7" key="1">
    <citation type="submission" date="2020-05" db="EMBL/GenBank/DDBJ databases">
        <title>Mycena genomes resolve the evolution of fungal bioluminescence.</title>
        <authorList>
            <person name="Tsai I.J."/>
        </authorList>
    </citation>
    <scope>NUCLEOTIDE SEQUENCE</scope>
    <source>
        <strain evidence="7">CCC161011</strain>
    </source>
</reference>
<dbReference type="EC" id="4.2.3.-" evidence="6"/>
<proteinExistence type="inferred from homology"/>
<evidence type="ECO:0000256" key="4">
    <source>
        <dbReference type="ARBA" id="ARBA00022842"/>
    </source>
</evidence>
<dbReference type="GO" id="GO:0008299">
    <property type="term" value="P:isoprenoid biosynthetic process"/>
    <property type="evidence" value="ECO:0007669"/>
    <property type="project" value="UniProtKB-ARBA"/>
</dbReference>
<dbReference type="PANTHER" id="PTHR35201">
    <property type="entry name" value="TERPENE SYNTHASE"/>
    <property type="match status" value="1"/>
</dbReference>
<organism evidence="7 8">
    <name type="scientific">Mycena venus</name>
    <dbReference type="NCBI Taxonomy" id="2733690"/>
    <lineage>
        <taxon>Eukaryota</taxon>
        <taxon>Fungi</taxon>
        <taxon>Dikarya</taxon>
        <taxon>Basidiomycota</taxon>
        <taxon>Agaricomycotina</taxon>
        <taxon>Agaricomycetes</taxon>
        <taxon>Agaricomycetidae</taxon>
        <taxon>Agaricales</taxon>
        <taxon>Marasmiineae</taxon>
        <taxon>Mycenaceae</taxon>
        <taxon>Mycena</taxon>
    </lineage>
</organism>
<protein>
    <recommendedName>
        <fullName evidence="6">Terpene synthase</fullName>
        <ecNumber evidence="6">4.2.3.-</ecNumber>
    </recommendedName>
</protein>
<dbReference type="InterPro" id="IPR034686">
    <property type="entry name" value="Terpene_cyclase-like_2"/>
</dbReference>
<keyword evidence="3 6" id="KW-0479">Metal-binding</keyword>
<keyword evidence="8" id="KW-1185">Reference proteome</keyword>
<name>A0A8H6XZC9_9AGAR</name>
<evidence type="ECO:0000256" key="1">
    <source>
        <dbReference type="ARBA" id="ARBA00001946"/>
    </source>
</evidence>
<sequence>MPETTFTIPDTLRSWPWPRHINPYYAVCKKESSAWCEGFNAFDAKAQKAFNLCDFSGSFAITNSYTNTDISFVDLLASLAYPLLNKDGCRVGCDLMNLFFVIDEHTDVAATETVRTQAAIVMDAIRNPHRPRPQGEWIGGKIAQEFWANAILTATSGSQKRFVNAFQSYMDAVVQQADDRNSRRIRDVNSYFEVRRDTIGAKPSFAICEIHMGLPDAIITHPVIAKLTGLCIDMLIIGNDLCSYNVEQARGDDGHNLVTIVMHQCNLDTQGAINWISDLHDDLVDEFLLVWKALPTFGGPVDREVRTFADGLGNWVRANDAWSFESKRYFGEHGLEVQRTRKIVQLLKVNGASHY</sequence>
<dbReference type="PANTHER" id="PTHR35201:SF4">
    <property type="entry name" value="BETA-PINACENE SYNTHASE-RELATED"/>
    <property type="match status" value="1"/>
</dbReference>
<accession>A0A8H6XZC9</accession>
<dbReference type="GO" id="GO:0046872">
    <property type="term" value="F:metal ion binding"/>
    <property type="evidence" value="ECO:0007669"/>
    <property type="project" value="UniProtKB-KW"/>
</dbReference>
<comment type="cofactor">
    <cofactor evidence="1 6">
        <name>Mg(2+)</name>
        <dbReference type="ChEBI" id="CHEBI:18420"/>
    </cofactor>
</comment>
<dbReference type="InterPro" id="IPR008949">
    <property type="entry name" value="Isoprenoid_synthase_dom_sf"/>
</dbReference>
<evidence type="ECO:0000256" key="2">
    <source>
        <dbReference type="ARBA" id="ARBA00006333"/>
    </source>
</evidence>
<evidence type="ECO:0000256" key="3">
    <source>
        <dbReference type="ARBA" id="ARBA00022723"/>
    </source>
</evidence>
<dbReference type="EMBL" id="JACAZI010000011">
    <property type="protein sequence ID" value="KAF7349057.1"/>
    <property type="molecule type" value="Genomic_DNA"/>
</dbReference>
<dbReference type="SFLD" id="SFLDG01020">
    <property type="entry name" value="Terpene_Cyclase_Like_2"/>
    <property type="match status" value="1"/>
</dbReference>
<comment type="similarity">
    <text evidence="2 6">Belongs to the terpene synthase family.</text>
</comment>
<dbReference type="AlphaFoldDB" id="A0A8H6XZC9"/>
<evidence type="ECO:0000256" key="5">
    <source>
        <dbReference type="ARBA" id="ARBA00023239"/>
    </source>
</evidence>
<dbReference type="Proteomes" id="UP000620124">
    <property type="component" value="Unassembled WGS sequence"/>
</dbReference>
<dbReference type="GO" id="GO:0010333">
    <property type="term" value="F:terpene synthase activity"/>
    <property type="evidence" value="ECO:0007669"/>
    <property type="project" value="InterPro"/>
</dbReference>